<evidence type="ECO:0000313" key="4">
    <source>
        <dbReference type="Proteomes" id="UP000248484"/>
    </source>
</evidence>
<organism evidence="4 5">
    <name type="scientific">Physeter macrocephalus</name>
    <name type="common">Sperm whale</name>
    <name type="synonym">Physeter catodon</name>
    <dbReference type="NCBI Taxonomy" id="9755"/>
    <lineage>
        <taxon>Eukaryota</taxon>
        <taxon>Metazoa</taxon>
        <taxon>Chordata</taxon>
        <taxon>Craniata</taxon>
        <taxon>Vertebrata</taxon>
        <taxon>Euteleostomi</taxon>
        <taxon>Mammalia</taxon>
        <taxon>Eutheria</taxon>
        <taxon>Laurasiatheria</taxon>
        <taxon>Artiodactyla</taxon>
        <taxon>Whippomorpha</taxon>
        <taxon>Cetacea</taxon>
        <taxon>Odontoceti</taxon>
        <taxon>Physeteridae</taxon>
        <taxon>Physeter</taxon>
    </lineage>
</organism>
<dbReference type="SUPFAM" id="SSF53474">
    <property type="entry name" value="alpha/beta-Hydrolases"/>
    <property type="match status" value="1"/>
</dbReference>
<dbReference type="OrthoDB" id="541883at2759"/>
<dbReference type="InterPro" id="IPR001031">
    <property type="entry name" value="Thioesterase"/>
</dbReference>
<dbReference type="GeneID" id="102991368"/>
<reference evidence="5" key="1">
    <citation type="submission" date="2025-08" db="UniProtKB">
        <authorList>
            <consortium name="RefSeq"/>
        </authorList>
    </citation>
    <scope>IDENTIFICATION</scope>
    <source>
        <tissue evidence="5">Muscle</tissue>
    </source>
</reference>
<dbReference type="GO" id="GO:0016297">
    <property type="term" value="F:fatty acyl-[ACP] hydrolase activity"/>
    <property type="evidence" value="ECO:0007669"/>
    <property type="project" value="UniProtKB-EC"/>
</dbReference>
<dbReference type="RefSeq" id="XP_054943716.1">
    <property type="nucleotide sequence ID" value="XM_055087741.1"/>
</dbReference>
<dbReference type="Proteomes" id="UP000248484">
    <property type="component" value="Chromosome 11"/>
</dbReference>
<dbReference type="AlphaFoldDB" id="A0A9W2WWV7"/>
<dbReference type="GO" id="GO:0008610">
    <property type="term" value="P:lipid biosynthetic process"/>
    <property type="evidence" value="ECO:0007669"/>
    <property type="project" value="UniProtKB-ARBA"/>
</dbReference>
<protein>
    <recommendedName>
        <fullName evidence="2">oleoyl-[acyl-carrier-protein] hydrolase</fullName>
        <ecNumber evidence="2">3.1.2.14</ecNumber>
    </recommendedName>
</protein>
<comment type="similarity">
    <text evidence="1">Belongs to the thioesterase family.</text>
</comment>
<dbReference type="EC" id="3.1.2.14" evidence="2"/>
<feature type="domain" description="Thioesterase" evidence="3">
    <location>
        <begin position="28"/>
        <end position="100"/>
    </location>
</feature>
<evidence type="ECO:0000256" key="2">
    <source>
        <dbReference type="ARBA" id="ARBA00012480"/>
    </source>
</evidence>
<evidence type="ECO:0000256" key="1">
    <source>
        <dbReference type="ARBA" id="ARBA00007169"/>
    </source>
</evidence>
<dbReference type="CTD" id="55301"/>
<proteinExistence type="inferred from homology"/>
<evidence type="ECO:0000313" key="5">
    <source>
        <dbReference type="RefSeq" id="XP_054943716.1"/>
    </source>
</evidence>
<keyword evidence="4" id="KW-1185">Reference proteome</keyword>
<dbReference type="InterPro" id="IPR029058">
    <property type="entry name" value="AB_hydrolase_fold"/>
</dbReference>
<dbReference type="PANTHER" id="PTHR11487:SF0">
    <property type="entry name" value="S-ACYL FATTY ACID SYNTHASE THIOESTERASE, MEDIUM CHAIN"/>
    <property type="match status" value="1"/>
</dbReference>
<name>A0A9W2WWV7_PHYMC</name>
<dbReference type="InterPro" id="IPR012223">
    <property type="entry name" value="TEII"/>
</dbReference>
<dbReference type="Pfam" id="PF00975">
    <property type="entry name" value="Thioesterase"/>
    <property type="match status" value="1"/>
</dbReference>
<dbReference type="Gene3D" id="3.40.50.1820">
    <property type="entry name" value="alpha/beta hydrolase"/>
    <property type="match status" value="2"/>
</dbReference>
<accession>A0A9W2WWV7</accession>
<dbReference type="KEGG" id="pcad:102991368"/>
<dbReference type="GO" id="GO:0006631">
    <property type="term" value="P:fatty acid metabolic process"/>
    <property type="evidence" value="ECO:0007669"/>
    <property type="project" value="UniProtKB-ARBA"/>
</dbReference>
<dbReference type="PANTHER" id="PTHR11487">
    <property type="entry name" value="THIOESTERASE"/>
    <property type="match status" value="1"/>
</dbReference>
<gene>
    <name evidence="5" type="primary">OLAH</name>
</gene>
<evidence type="ECO:0000259" key="3">
    <source>
        <dbReference type="Pfam" id="PF00975"/>
    </source>
</evidence>
<sequence length="293" mass="33281">MDRRDEAGTARNDKVVNCLYQNRNALFRLVGFPWAGGGSNYFAKWGQGIPNSVEVHAIRLAGRESRLEDPFPSDIYQMVDEIAYALLRVLQGENFAFFGHRYLTSVLKDIWGSFFRHKSMVNVVLCVLWDACLCFGYTASPLLERTIDSLWLYIGSYATFMTVLHLKEKYMLEPVHLFVSGISAPHSKARLCFSEDLSEEQITCLLEDSGGTPADFVDDKPFLQQFPKLVTDSCIASNHILAWENVTSGSFDIRVLPGCHFYLLEPSTEIFIKNYITKSLEVSVLHCCWIFSL</sequence>